<dbReference type="EMBL" id="MLYV02001294">
    <property type="protein sequence ID" value="PSR71123.1"/>
    <property type="molecule type" value="Genomic_DNA"/>
</dbReference>
<protein>
    <submittedName>
        <fullName evidence="2">Uncharacterized protein</fullName>
    </submittedName>
</protein>
<evidence type="ECO:0000313" key="3">
    <source>
        <dbReference type="Proteomes" id="UP000186601"/>
    </source>
</evidence>
<feature type="region of interest" description="Disordered" evidence="1">
    <location>
        <begin position="20"/>
        <end position="89"/>
    </location>
</feature>
<evidence type="ECO:0000256" key="1">
    <source>
        <dbReference type="SAM" id="MobiDB-lite"/>
    </source>
</evidence>
<feature type="compositionally biased region" description="Polar residues" evidence="1">
    <location>
        <begin position="20"/>
        <end position="33"/>
    </location>
</feature>
<dbReference type="OrthoDB" id="3270678at2759"/>
<organism evidence="2 3">
    <name type="scientific">Hermanssonia centrifuga</name>
    <dbReference type="NCBI Taxonomy" id="98765"/>
    <lineage>
        <taxon>Eukaryota</taxon>
        <taxon>Fungi</taxon>
        <taxon>Dikarya</taxon>
        <taxon>Basidiomycota</taxon>
        <taxon>Agaricomycotina</taxon>
        <taxon>Agaricomycetes</taxon>
        <taxon>Polyporales</taxon>
        <taxon>Meruliaceae</taxon>
        <taxon>Hermanssonia</taxon>
    </lineage>
</organism>
<feature type="compositionally biased region" description="Polar residues" evidence="1">
    <location>
        <begin position="78"/>
        <end position="89"/>
    </location>
</feature>
<feature type="region of interest" description="Disordered" evidence="1">
    <location>
        <begin position="227"/>
        <end position="254"/>
    </location>
</feature>
<dbReference type="Proteomes" id="UP000186601">
    <property type="component" value="Unassembled WGS sequence"/>
</dbReference>
<feature type="region of interest" description="Disordered" evidence="1">
    <location>
        <begin position="108"/>
        <end position="157"/>
    </location>
</feature>
<reference evidence="2 3" key="1">
    <citation type="submission" date="2018-02" db="EMBL/GenBank/DDBJ databases">
        <title>Genome sequence of the basidiomycete white-rot fungus Phlebia centrifuga.</title>
        <authorList>
            <person name="Granchi Z."/>
            <person name="Peng M."/>
            <person name="de Vries R.P."/>
            <person name="Hilden K."/>
            <person name="Makela M.R."/>
            <person name="Grigoriev I."/>
            <person name="Riley R."/>
        </authorList>
    </citation>
    <scope>NUCLEOTIDE SEQUENCE [LARGE SCALE GENOMIC DNA]</scope>
    <source>
        <strain evidence="2 3">FBCC195</strain>
    </source>
</reference>
<name>A0A2R6NFH6_9APHY</name>
<accession>A0A2R6NFH6</accession>
<feature type="compositionally biased region" description="Low complexity" evidence="1">
    <location>
        <begin position="147"/>
        <end position="157"/>
    </location>
</feature>
<feature type="compositionally biased region" description="Pro residues" evidence="1">
    <location>
        <begin position="120"/>
        <end position="130"/>
    </location>
</feature>
<feature type="compositionally biased region" description="Polar residues" evidence="1">
    <location>
        <begin position="40"/>
        <end position="67"/>
    </location>
</feature>
<gene>
    <name evidence="2" type="ORF">PHLCEN_2v12969</name>
</gene>
<proteinExistence type="predicted"/>
<evidence type="ECO:0000313" key="2">
    <source>
        <dbReference type="EMBL" id="PSR71123.1"/>
    </source>
</evidence>
<dbReference type="AlphaFoldDB" id="A0A2R6NFH6"/>
<comment type="caution">
    <text evidence="2">The sequence shown here is derived from an EMBL/GenBank/DDBJ whole genome shotgun (WGS) entry which is preliminary data.</text>
</comment>
<sequence length="262" mass="28426">MHDKLSQAVKLYDKLLTEQVSHQPWRASTSSQPAPYAPQYQGSNASYNSWAPPQQGITSPRTPSAQPSYFPAPERHTSLPNGNYVSSPLNESSQQMYHISQATPVSHLSPTGEYATYAPPQQPVPPPPVTIPAHSPPAMDSTVTSAPTQSSQLQYQYQQQVSQPTYLVQSAVSPAPGNSLARHNSVAAYIASPPPSVNAQSKYLGRANTMSHTPAQLQQLQQTSVPQHIPDFPAVPNVPPQAYQSYNAPAPEPEREALLIDF</sequence>
<keyword evidence="3" id="KW-1185">Reference proteome</keyword>
<dbReference type="STRING" id="98765.A0A2R6NFH6"/>